<comment type="caution">
    <text evidence="3">The sequence shown here is derived from an EMBL/GenBank/DDBJ whole genome shotgun (WGS) entry which is preliminary data.</text>
</comment>
<keyword evidence="2" id="KW-0812">Transmembrane</keyword>
<keyword evidence="2" id="KW-1133">Transmembrane helix</keyword>
<evidence type="ECO:0008006" key="5">
    <source>
        <dbReference type="Google" id="ProtNLM"/>
    </source>
</evidence>
<sequence length="68" mass="7424">MIPHNATTRHDGPARRRARGRIAWIMTCVIGLGLVGSVLSACGRIGPPQPPGPRSKFTYNRTYPAPDR</sequence>
<dbReference type="EMBL" id="QEXL01000002">
    <property type="protein sequence ID" value="RBM09154.1"/>
    <property type="molecule type" value="Genomic_DNA"/>
</dbReference>
<evidence type="ECO:0000313" key="3">
    <source>
        <dbReference type="EMBL" id="RBM09154.1"/>
    </source>
</evidence>
<gene>
    <name evidence="3" type="ORF">NJLHNGOC_01905</name>
</gene>
<reference evidence="3 4" key="1">
    <citation type="submission" date="2018-05" db="EMBL/GenBank/DDBJ databases">
        <title>Komagataeibacter cocois sp. nov., for a novel cellulose- producing strain isolated from coconut milk.</title>
        <authorList>
            <person name="Liu L."/>
            <person name="Wang Y."/>
            <person name="Liu S."/>
            <person name="Bi J."/>
            <person name="Chen H."/>
            <person name="Deng J."/>
            <person name="Zhang C."/>
            <person name="Hu Q."/>
            <person name="Li C."/>
        </authorList>
    </citation>
    <scope>NUCLEOTIDE SEQUENCE [LARGE SCALE GENOMIC DNA]</scope>
    <source>
        <strain evidence="3 4">WE7</strain>
    </source>
</reference>
<protein>
    <recommendedName>
        <fullName evidence="5">Lipoprotein</fullName>
    </recommendedName>
</protein>
<dbReference type="RefSeq" id="WP_113594855.1">
    <property type="nucleotide sequence ID" value="NZ_QEXL01000002.1"/>
</dbReference>
<evidence type="ECO:0000313" key="4">
    <source>
        <dbReference type="Proteomes" id="UP000252680"/>
    </source>
</evidence>
<name>A0A365Z041_9PROT</name>
<proteinExistence type="predicted"/>
<dbReference type="Proteomes" id="UP000252680">
    <property type="component" value="Unassembled WGS sequence"/>
</dbReference>
<organism evidence="3 4">
    <name type="scientific">Novacetimonas cocois</name>
    <dbReference type="NCBI Taxonomy" id="1747507"/>
    <lineage>
        <taxon>Bacteria</taxon>
        <taxon>Pseudomonadati</taxon>
        <taxon>Pseudomonadota</taxon>
        <taxon>Alphaproteobacteria</taxon>
        <taxon>Acetobacterales</taxon>
        <taxon>Acetobacteraceae</taxon>
        <taxon>Novacetimonas</taxon>
    </lineage>
</organism>
<evidence type="ECO:0000256" key="2">
    <source>
        <dbReference type="SAM" id="Phobius"/>
    </source>
</evidence>
<dbReference type="AlphaFoldDB" id="A0A365Z041"/>
<evidence type="ECO:0000256" key="1">
    <source>
        <dbReference type="SAM" id="MobiDB-lite"/>
    </source>
</evidence>
<accession>A0A365Z041</accession>
<keyword evidence="2" id="KW-0472">Membrane</keyword>
<feature type="transmembrane region" description="Helical" evidence="2">
    <location>
        <begin position="21"/>
        <end position="41"/>
    </location>
</feature>
<feature type="region of interest" description="Disordered" evidence="1">
    <location>
        <begin position="45"/>
        <end position="68"/>
    </location>
</feature>
<keyword evidence="4" id="KW-1185">Reference proteome</keyword>